<evidence type="ECO:0000256" key="6">
    <source>
        <dbReference type="ARBA" id="ARBA00023002"/>
    </source>
</evidence>
<dbReference type="InterPro" id="IPR049509">
    <property type="entry name" value="DyP_N"/>
</dbReference>
<evidence type="ECO:0000256" key="9">
    <source>
        <dbReference type="SAM" id="MobiDB-lite"/>
    </source>
</evidence>
<dbReference type="Pfam" id="PF21105">
    <property type="entry name" value="DyP_N"/>
    <property type="match status" value="1"/>
</dbReference>
<keyword evidence="3" id="KW-0349">Heme</keyword>
<protein>
    <submittedName>
        <fullName evidence="12">Uncharacterized protein</fullName>
    </submittedName>
</protein>
<dbReference type="AlphaFoldDB" id="A0AAV5A4K1"/>
<dbReference type="InterPro" id="IPR048328">
    <property type="entry name" value="Dyp_perox_C"/>
</dbReference>
<dbReference type="SUPFAM" id="SSF54909">
    <property type="entry name" value="Dimeric alpha+beta barrel"/>
    <property type="match status" value="1"/>
</dbReference>
<dbReference type="PANTHER" id="PTHR30521:SF4">
    <property type="entry name" value="DEFERROCHELATASE"/>
    <property type="match status" value="1"/>
</dbReference>
<keyword evidence="6" id="KW-0560">Oxidoreductase</keyword>
<feature type="compositionally biased region" description="Polar residues" evidence="9">
    <location>
        <begin position="1"/>
        <end position="10"/>
    </location>
</feature>
<dbReference type="GO" id="GO:0005829">
    <property type="term" value="C:cytosol"/>
    <property type="evidence" value="ECO:0007669"/>
    <property type="project" value="TreeGrafter"/>
</dbReference>
<evidence type="ECO:0000256" key="8">
    <source>
        <dbReference type="ARBA" id="ARBA00025737"/>
    </source>
</evidence>
<dbReference type="InterPro" id="IPR011008">
    <property type="entry name" value="Dimeric_a/b-barrel"/>
</dbReference>
<dbReference type="GO" id="GO:0004601">
    <property type="term" value="F:peroxidase activity"/>
    <property type="evidence" value="ECO:0007669"/>
    <property type="project" value="UniProtKB-KW"/>
</dbReference>
<name>A0AAV5A4K1_9AGAM</name>
<dbReference type="PANTHER" id="PTHR30521">
    <property type="entry name" value="DEFERROCHELATASE/PEROXIDASE"/>
    <property type="match status" value="1"/>
</dbReference>
<evidence type="ECO:0000313" key="12">
    <source>
        <dbReference type="EMBL" id="GJJ07940.1"/>
    </source>
</evidence>
<keyword evidence="2" id="KW-0575">Peroxidase</keyword>
<dbReference type="EMBL" id="BPWL01000002">
    <property type="protein sequence ID" value="GJJ07940.1"/>
    <property type="molecule type" value="Genomic_DNA"/>
</dbReference>
<keyword evidence="5" id="KW-0732">Signal</keyword>
<dbReference type="Pfam" id="PF20628">
    <property type="entry name" value="Dyp_perox_C"/>
    <property type="match status" value="1"/>
</dbReference>
<evidence type="ECO:0000256" key="7">
    <source>
        <dbReference type="ARBA" id="ARBA00023004"/>
    </source>
</evidence>
<keyword evidence="4" id="KW-0479">Metal-binding</keyword>
<reference evidence="12" key="1">
    <citation type="submission" date="2021-10" db="EMBL/GenBank/DDBJ databases">
        <title>De novo Genome Assembly of Clathrus columnatus (Basidiomycota, Fungi) Using Illumina and Nanopore Sequence Data.</title>
        <authorList>
            <person name="Ogiso-Tanaka E."/>
            <person name="Itagaki H."/>
            <person name="Hosoya T."/>
            <person name="Hosaka K."/>
        </authorList>
    </citation>
    <scope>NUCLEOTIDE SEQUENCE</scope>
    <source>
        <strain evidence="12">MO-923</strain>
    </source>
</reference>
<comment type="similarity">
    <text evidence="8">Belongs to the DyP-type peroxidase family.</text>
</comment>
<organism evidence="12 13">
    <name type="scientific">Clathrus columnatus</name>
    <dbReference type="NCBI Taxonomy" id="1419009"/>
    <lineage>
        <taxon>Eukaryota</taxon>
        <taxon>Fungi</taxon>
        <taxon>Dikarya</taxon>
        <taxon>Basidiomycota</taxon>
        <taxon>Agaricomycotina</taxon>
        <taxon>Agaricomycetes</taxon>
        <taxon>Phallomycetidae</taxon>
        <taxon>Phallales</taxon>
        <taxon>Clathraceae</taxon>
        <taxon>Clathrus</taxon>
    </lineage>
</organism>
<evidence type="ECO:0000256" key="1">
    <source>
        <dbReference type="ARBA" id="ARBA00001970"/>
    </source>
</evidence>
<gene>
    <name evidence="12" type="ORF">Clacol_002147</name>
</gene>
<feature type="domain" description="DyP dimeric alpha+beta barrel" evidence="11">
    <location>
        <begin position="42"/>
        <end position="190"/>
    </location>
</feature>
<comment type="caution">
    <text evidence="12">The sequence shown here is derived from an EMBL/GenBank/DDBJ whole genome shotgun (WGS) entry which is preliminary data.</text>
</comment>
<evidence type="ECO:0000259" key="11">
    <source>
        <dbReference type="Pfam" id="PF21105"/>
    </source>
</evidence>
<sequence>MSNPSTSFGQSPPHHGSLLIHPPAQAGLPSNAVASKKINTKDIQGDILVGIKKAKESFLFFQITNSNSFRSKLGKQIYSRVTSVAQLLADPSQQPTTALNIAFSQAGLTAMGIFDPIGDSDFSGGQFGAAGTLGDNTTNWDPAFTSGQVHGVLMFISNTTDNINSELNEVQSMLSDCITPIYRLDASARPGAYQGHEHFGYMDGIGQPNVDGFGAAQPGQTTVPLGTIITGETGDNTFGRPSWTVGGSFLAFRKLQQLVPEFNKFLSDNAISMPGMSQEQGAELLGARMIGRWKSGAPIDLTPLADDPVLAADPTRNNNFDFTHPGFDLTSDQSHCPFTAHIRKTNPRADINPQNIINHIVRAGIPYGDEVTADEADSNKTNALLFKVSYQSSIANGFVFQQQNWANNVAFPPGKNVSQPGFDPIVGENGGQSRVVTGLYPDNASQSLTMPMDFVISRGGEYFFSPPISALKGRLSGGFSF</sequence>
<evidence type="ECO:0000256" key="3">
    <source>
        <dbReference type="ARBA" id="ARBA00022617"/>
    </source>
</evidence>
<evidence type="ECO:0000256" key="5">
    <source>
        <dbReference type="ARBA" id="ARBA00022729"/>
    </source>
</evidence>
<feature type="region of interest" description="Disordered" evidence="9">
    <location>
        <begin position="1"/>
        <end position="22"/>
    </location>
</feature>
<evidence type="ECO:0000259" key="10">
    <source>
        <dbReference type="Pfam" id="PF20628"/>
    </source>
</evidence>
<dbReference type="GO" id="GO:0020037">
    <property type="term" value="F:heme binding"/>
    <property type="evidence" value="ECO:0007669"/>
    <property type="project" value="InterPro"/>
</dbReference>
<comment type="cofactor">
    <cofactor evidence="1">
        <name>heme b</name>
        <dbReference type="ChEBI" id="CHEBI:60344"/>
    </cofactor>
</comment>
<keyword evidence="13" id="KW-1185">Reference proteome</keyword>
<dbReference type="GO" id="GO:0046872">
    <property type="term" value="F:metal ion binding"/>
    <property type="evidence" value="ECO:0007669"/>
    <property type="project" value="UniProtKB-KW"/>
</dbReference>
<dbReference type="InterPro" id="IPR006314">
    <property type="entry name" value="Dyp_peroxidase"/>
</dbReference>
<accession>A0AAV5A4K1</accession>
<dbReference type="Proteomes" id="UP001050691">
    <property type="component" value="Unassembled WGS sequence"/>
</dbReference>
<feature type="domain" description="Dyp-type peroxidase C-terminal" evidence="10">
    <location>
        <begin position="240"/>
        <end position="405"/>
    </location>
</feature>
<evidence type="ECO:0000256" key="2">
    <source>
        <dbReference type="ARBA" id="ARBA00022559"/>
    </source>
</evidence>
<keyword evidence="7" id="KW-0408">Iron</keyword>
<evidence type="ECO:0000256" key="4">
    <source>
        <dbReference type="ARBA" id="ARBA00022723"/>
    </source>
</evidence>
<proteinExistence type="inferred from homology"/>
<dbReference type="NCBIfam" id="TIGR01413">
    <property type="entry name" value="Dyp_perox_fam"/>
    <property type="match status" value="1"/>
</dbReference>
<dbReference type="PROSITE" id="PS51404">
    <property type="entry name" value="DYP_PEROXIDASE"/>
    <property type="match status" value="1"/>
</dbReference>
<evidence type="ECO:0000313" key="13">
    <source>
        <dbReference type="Proteomes" id="UP001050691"/>
    </source>
</evidence>